<keyword evidence="3" id="KW-1185">Reference proteome</keyword>
<feature type="domain" description="Glycosyl transferase family 28 C-terminal" evidence="1">
    <location>
        <begin position="230"/>
        <end position="362"/>
    </location>
</feature>
<dbReference type="Pfam" id="PF04101">
    <property type="entry name" value="Glyco_tran_28_C"/>
    <property type="match status" value="1"/>
</dbReference>
<dbReference type="Proteomes" id="UP000198771">
    <property type="component" value="Unassembled WGS sequence"/>
</dbReference>
<accession>A0A1G6AK26</accession>
<dbReference type="SUPFAM" id="SSF53756">
    <property type="entry name" value="UDP-Glycosyltransferase/glycogen phosphorylase"/>
    <property type="match status" value="1"/>
</dbReference>
<dbReference type="GO" id="GO:0016758">
    <property type="term" value="F:hexosyltransferase activity"/>
    <property type="evidence" value="ECO:0007669"/>
    <property type="project" value="InterPro"/>
</dbReference>
<keyword evidence="2" id="KW-0808">Transferase</keyword>
<dbReference type="EMBL" id="FMXO01000002">
    <property type="protein sequence ID" value="SDB08716.1"/>
    <property type="molecule type" value="Genomic_DNA"/>
</dbReference>
<dbReference type="RefSeq" id="WP_092116735.1">
    <property type="nucleotide sequence ID" value="NZ_FMXO01000002.1"/>
</dbReference>
<dbReference type="AlphaFoldDB" id="A0A1G6AK26"/>
<organism evidence="2 3">
    <name type="scientific">Desulfonatronum thiosulfatophilum</name>
    <dbReference type="NCBI Taxonomy" id="617002"/>
    <lineage>
        <taxon>Bacteria</taxon>
        <taxon>Pseudomonadati</taxon>
        <taxon>Thermodesulfobacteriota</taxon>
        <taxon>Desulfovibrionia</taxon>
        <taxon>Desulfovibrionales</taxon>
        <taxon>Desulfonatronaceae</taxon>
        <taxon>Desulfonatronum</taxon>
    </lineage>
</organism>
<reference evidence="2 3" key="1">
    <citation type="submission" date="2016-10" db="EMBL/GenBank/DDBJ databases">
        <authorList>
            <person name="de Groot N.N."/>
        </authorList>
    </citation>
    <scope>NUCLEOTIDE SEQUENCE [LARGE SCALE GENOMIC DNA]</scope>
    <source>
        <strain evidence="2 3">ASO4-2</strain>
    </source>
</reference>
<dbReference type="STRING" id="617002.SAMN05660653_00419"/>
<gene>
    <name evidence="2" type="ORF">SAMN05660653_00419</name>
</gene>
<evidence type="ECO:0000313" key="3">
    <source>
        <dbReference type="Proteomes" id="UP000198771"/>
    </source>
</evidence>
<name>A0A1G6AK26_9BACT</name>
<protein>
    <submittedName>
        <fullName evidence="2">Predicted glycosyl transferase</fullName>
    </submittedName>
</protein>
<sequence>MHIVHYSQHVLGVGHLFRSLEIAKALAPHRVDLVTGGEHVPVDLPDHVRHVPLPALSMDGDFQRLLSTRSGHGGDDPDLIASIMDERRTRLLEHVRRVRPDIFLVELFPFGRKRFGFEILPVLKVLRAGEFGTCRAVCSVRDILVEKSDQDTFEQRVLNHLNTLFDLVLVHSDPSLVRLDETFSRVAEIVPELRYTGYVSLAVDPASGVALRRELGLAASDRLIVASAGGGAVGGNLLRAVVRASEQLHQRLPHRLQVFTGPFMEQSVAEELQYLAQSQGHIRIERFTNRFTAWLSAADLSVSMAGYNTTMNLLAAGARAMVLPFAQNREQSMRAQRLQRRGVMTVLKEDDLAPSVFSGLLHDALNRGLNGRRGLGHQCLDDGVLPVVNLNGAATTAEILVRFGVERQEHVVEAEVHAGKHSPQPDVA</sequence>
<dbReference type="Gene3D" id="3.40.50.2000">
    <property type="entry name" value="Glycogen Phosphorylase B"/>
    <property type="match status" value="1"/>
</dbReference>
<evidence type="ECO:0000313" key="2">
    <source>
        <dbReference type="EMBL" id="SDB08716.1"/>
    </source>
</evidence>
<dbReference type="PANTHER" id="PTHR21015:SF28">
    <property type="entry name" value="SLL1722 PROTEIN"/>
    <property type="match status" value="1"/>
</dbReference>
<proteinExistence type="predicted"/>
<evidence type="ECO:0000259" key="1">
    <source>
        <dbReference type="Pfam" id="PF04101"/>
    </source>
</evidence>
<dbReference type="PANTHER" id="PTHR21015">
    <property type="entry name" value="UDP-N-ACETYLGLUCOSAMINE--N-ACETYLMURAMYL-(PENTAPEPTIDE) PYROPHOSPHORYL-UNDECAPRENOL N-ACETYLGLUCOSAMINE TRANSFERASE 1"/>
    <property type="match status" value="1"/>
</dbReference>
<dbReference type="OrthoDB" id="503443at2"/>
<dbReference type="InterPro" id="IPR007235">
    <property type="entry name" value="Glyco_trans_28_C"/>
</dbReference>